<keyword evidence="2" id="KW-1185">Reference proteome</keyword>
<sequence length="119" mass="13432">MSKCCRQLKLNASLKRKEKMVQSLRLSVFVMAALKAFEERVEEAEIFAGTAGSENDHSAWHVPVNTWVNPDKTEDWAKEADDTQLPFFWGVKFYQPGAEVQSSRATVLQLLDASAEFPP</sequence>
<proteinExistence type="predicted"/>
<dbReference type="Proteomes" id="UP001345963">
    <property type="component" value="Unassembled WGS sequence"/>
</dbReference>
<evidence type="ECO:0000313" key="1">
    <source>
        <dbReference type="EMBL" id="MED6250877.1"/>
    </source>
</evidence>
<accession>A0ABU7BJQ5</accession>
<gene>
    <name evidence="1" type="ORF">ATANTOWER_013889</name>
</gene>
<dbReference type="EMBL" id="JAHUTI010059299">
    <property type="protein sequence ID" value="MED6250877.1"/>
    <property type="molecule type" value="Genomic_DNA"/>
</dbReference>
<comment type="caution">
    <text evidence="1">The sequence shown here is derived from an EMBL/GenBank/DDBJ whole genome shotgun (WGS) entry which is preliminary data.</text>
</comment>
<organism evidence="1 2">
    <name type="scientific">Ataeniobius toweri</name>
    <dbReference type="NCBI Taxonomy" id="208326"/>
    <lineage>
        <taxon>Eukaryota</taxon>
        <taxon>Metazoa</taxon>
        <taxon>Chordata</taxon>
        <taxon>Craniata</taxon>
        <taxon>Vertebrata</taxon>
        <taxon>Euteleostomi</taxon>
        <taxon>Actinopterygii</taxon>
        <taxon>Neopterygii</taxon>
        <taxon>Teleostei</taxon>
        <taxon>Neoteleostei</taxon>
        <taxon>Acanthomorphata</taxon>
        <taxon>Ovalentaria</taxon>
        <taxon>Atherinomorphae</taxon>
        <taxon>Cyprinodontiformes</taxon>
        <taxon>Goodeidae</taxon>
        <taxon>Ataeniobius</taxon>
    </lineage>
</organism>
<evidence type="ECO:0000313" key="2">
    <source>
        <dbReference type="Proteomes" id="UP001345963"/>
    </source>
</evidence>
<protein>
    <submittedName>
        <fullName evidence="1">Uncharacterized protein</fullName>
    </submittedName>
</protein>
<name>A0ABU7BJQ5_9TELE</name>
<reference evidence="1 2" key="1">
    <citation type="submission" date="2021-07" db="EMBL/GenBank/DDBJ databases">
        <authorList>
            <person name="Palmer J.M."/>
        </authorList>
    </citation>
    <scope>NUCLEOTIDE SEQUENCE [LARGE SCALE GENOMIC DNA]</scope>
    <source>
        <strain evidence="1 2">AT_MEX2019</strain>
        <tissue evidence="1">Muscle</tissue>
    </source>
</reference>